<feature type="transmembrane region" description="Helical" evidence="1">
    <location>
        <begin position="21"/>
        <end position="41"/>
    </location>
</feature>
<dbReference type="RefSeq" id="WP_310588721.1">
    <property type="nucleotide sequence ID" value="NZ_QGDT01000006.1"/>
</dbReference>
<evidence type="ECO:0000313" key="4">
    <source>
        <dbReference type="Proteomes" id="UP000245880"/>
    </source>
</evidence>
<proteinExistence type="predicted"/>
<dbReference type="InterPro" id="IPR012429">
    <property type="entry name" value="HGSNAT_cat"/>
</dbReference>
<dbReference type="PANTHER" id="PTHR31061:SF24">
    <property type="entry name" value="LD22376P"/>
    <property type="match status" value="1"/>
</dbReference>
<name>A0A316AJ29_9BACT</name>
<dbReference type="PANTHER" id="PTHR31061">
    <property type="entry name" value="LD22376P"/>
    <property type="match status" value="1"/>
</dbReference>
<gene>
    <name evidence="3" type="ORF">CLV98_106215</name>
</gene>
<feature type="domain" description="Heparan-alpha-glucosaminide N-acetyltransferase catalytic" evidence="2">
    <location>
        <begin position="9"/>
        <end position="78"/>
    </location>
</feature>
<keyword evidence="1" id="KW-0472">Membrane</keyword>
<reference evidence="3 4" key="1">
    <citation type="submission" date="2018-03" db="EMBL/GenBank/DDBJ databases">
        <title>Genomic Encyclopedia of Archaeal and Bacterial Type Strains, Phase II (KMG-II): from individual species to whole genera.</title>
        <authorList>
            <person name="Goeker M."/>
        </authorList>
    </citation>
    <scope>NUCLEOTIDE SEQUENCE [LARGE SCALE GENOMIC DNA]</scope>
    <source>
        <strain evidence="3 4">DSM 100346</strain>
    </source>
</reference>
<dbReference type="Proteomes" id="UP000245880">
    <property type="component" value="Unassembled WGS sequence"/>
</dbReference>
<protein>
    <submittedName>
        <fullName evidence="3">Uncharacterized protein DUF1624</fullName>
    </submittedName>
</protein>
<evidence type="ECO:0000256" key="1">
    <source>
        <dbReference type="SAM" id="Phobius"/>
    </source>
</evidence>
<organism evidence="3 4">
    <name type="scientific">Dyadobacter jejuensis</name>
    <dbReference type="NCBI Taxonomy" id="1082580"/>
    <lineage>
        <taxon>Bacteria</taxon>
        <taxon>Pseudomonadati</taxon>
        <taxon>Bacteroidota</taxon>
        <taxon>Cytophagia</taxon>
        <taxon>Cytophagales</taxon>
        <taxon>Spirosomataceae</taxon>
        <taxon>Dyadobacter</taxon>
    </lineage>
</organism>
<dbReference type="Pfam" id="PF07786">
    <property type="entry name" value="HGSNAT_cat"/>
    <property type="match status" value="1"/>
</dbReference>
<accession>A0A316AJ29</accession>
<evidence type="ECO:0000259" key="2">
    <source>
        <dbReference type="Pfam" id="PF07786"/>
    </source>
</evidence>
<comment type="caution">
    <text evidence="3">The sequence shown here is derived from an EMBL/GenBank/DDBJ whole genome shotgun (WGS) entry which is preliminary data.</text>
</comment>
<feature type="transmembrane region" description="Helical" evidence="1">
    <location>
        <begin position="53"/>
        <end position="71"/>
    </location>
</feature>
<keyword evidence="4" id="KW-1185">Reference proteome</keyword>
<evidence type="ECO:0000313" key="3">
    <source>
        <dbReference type="EMBL" id="PWJ57743.1"/>
    </source>
</evidence>
<sequence>MSQITKSTRLLSLDTLRGYTIAAMILVNFPGSESFVYHPFQHSHWNGLTFTDLIAPTFLFIVGVSIALAYTPKLNLQRTYLPENSNTLLENIRCGDVPQPAARL</sequence>
<keyword evidence="1" id="KW-0812">Transmembrane</keyword>
<keyword evidence="1" id="KW-1133">Transmembrane helix</keyword>
<dbReference type="AlphaFoldDB" id="A0A316AJ29"/>
<dbReference type="EMBL" id="QGDT01000006">
    <property type="protein sequence ID" value="PWJ57743.1"/>
    <property type="molecule type" value="Genomic_DNA"/>
</dbReference>